<reference evidence="1" key="1">
    <citation type="submission" date="2014-11" db="EMBL/GenBank/DDBJ databases">
        <authorList>
            <person name="Amaro Gonzalez C."/>
        </authorList>
    </citation>
    <scope>NUCLEOTIDE SEQUENCE</scope>
</reference>
<proteinExistence type="predicted"/>
<accession>A0A0E9XFC1</accession>
<organism evidence="1">
    <name type="scientific">Anguilla anguilla</name>
    <name type="common">European freshwater eel</name>
    <name type="synonym">Muraena anguilla</name>
    <dbReference type="NCBI Taxonomy" id="7936"/>
    <lineage>
        <taxon>Eukaryota</taxon>
        <taxon>Metazoa</taxon>
        <taxon>Chordata</taxon>
        <taxon>Craniata</taxon>
        <taxon>Vertebrata</taxon>
        <taxon>Euteleostomi</taxon>
        <taxon>Actinopterygii</taxon>
        <taxon>Neopterygii</taxon>
        <taxon>Teleostei</taxon>
        <taxon>Anguilliformes</taxon>
        <taxon>Anguillidae</taxon>
        <taxon>Anguilla</taxon>
    </lineage>
</organism>
<reference evidence="1" key="2">
    <citation type="journal article" date="2015" name="Fish Shellfish Immunol.">
        <title>Early steps in the European eel (Anguilla anguilla)-Vibrio vulnificus interaction in the gills: Role of the RtxA13 toxin.</title>
        <authorList>
            <person name="Callol A."/>
            <person name="Pajuelo D."/>
            <person name="Ebbesson L."/>
            <person name="Teles M."/>
            <person name="MacKenzie S."/>
            <person name="Amaro C."/>
        </authorList>
    </citation>
    <scope>NUCLEOTIDE SEQUENCE</scope>
</reference>
<protein>
    <submittedName>
        <fullName evidence="1">Uncharacterized protein</fullName>
    </submittedName>
</protein>
<evidence type="ECO:0000313" key="1">
    <source>
        <dbReference type="EMBL" id="JAI01428.1"/>
    </source>
</evidence>
<name>A0A0E9XFC1_ANGAN</name>
<dbReference type="EMBL" id="GBXM01007150">
    <property type="protein sequence ID" value="JAI01428.1"/>
    <property type="molecule type" value="Transcribed_RNA"/>
</dbReference>
<sequence>MSLLYHAFGLRMLSLFFSLFFFLFFSCHTCSLGLFSSL</sequence>
<dbReference type="AlphaFoldDB" id="A0A0E9XFC1"/>